<reference evidence="2 3" key="1">
    <citation type="submission" date="2018-06" db="EMBL/GenBank/DDBJ databases">
        <title>Genomic Encyclopedia of Archaeal and Bacterial Type Strains, Phase II (KMG-II): from individual species to whole genera.</title>
        <authorList>
            <person name="Goeker M."/>
        </authorList>
    </citation>
    <scope>NUCLEOTIDE SEQUENCE [LARGE SCALE GENOMIC DNA]</scope>
    <source>
        <strain evidence="2 3">DSM 25663</strain>
    </source>
</reference>
<dbReference type="EMBL" id="QLSZ01000015">
    <property type="protein sequence ID" value="RAR69308.1"/>
    <property type="molecule type" value="Genomic_DNA"/>
</dbReference>
<evidence type="ECO:0000313" key="2">
    <source>
        <dbReference type="EMBL" id="RAR69308.1"/>
    </source>
</evidence>
<accession>A0A328YAU6</accession>
<evidence type="ECO:0000313" key="3">
    <source>
        <dbReference type="Proteomes" id="UP000248840"/>
    </source>
</evidence>
<comment type="caution">
    <text evidence="2">The sequence shown here is derived from an EMBL/GenBank/DDBJ whole genome shotgun (WGS) entry which is preliminary data.</text>
</comment>
<sequence>MKKFIAILALFLAFSVTSNAQETKKAVTTQRSATDDAKELSTTVKMDDSLLKDFTTLLSMRADALSSAKSEADRKAIFETFARKMQGGLTQEQLEQLKTNKALYESLMVYKK</sequence>
<gene>
    <name evidence="2" type="ORF">CLV55_1151</name>
</gene>
<protein>
    <submittedName>
        <fullName evidence="2">Uncharacterized protein</fullName>
    </submittedName>
</protein>
<keyword evidence="1" id="KW-0732">Signal</keyword>
<dbReference type="Proteomes" id="UP000248840">
    <property type="component" value="Unassembled WGS sequence"/>
</dbReference>
<feature type="chain" id="PRO_5016245811" evidence="1">
    <location>
        <begin position="21"/>
        <end position="112"/>
    </location>
</feature>
<dbReference type="AlphaFoldDB" id="A0A328YAU6"/>
<evidence type="ECO:0000256" key="1">
    <source>
        <dbReference type="SAM" id="SignalP"/>
    </source>
</evidence>
<keyword evidence="3" id="KW-1185">Reference proteome</keyword>
<organism evidence="2 3">
    <name type="scientific">Flavobacterium aciduliphilum</name>
    <dbReference type="NCBI Taxonomy" id="1101402"/>
    <lineage>
        <taxon>Bacteria</taxon>
        <taxon>Pseudomonadati</taxon>
        <taxon>Bacteroidota</taxon>
        <taxon>Flavobacteriia</taxon>
        <taxon>Flavobacteriales</taxon>
        <taxon>Flavobacteriaceae</taxon>
        <taxon>Flavobacterium</taxon>
    </lineage>
</organism>
<proteinExistence type="predicted"/>
<name>A0A328YAU6_9FLAO</name>
<feature type="signal peptide" evidence="1">
    <location>
        <begin position="1"/>
        <end position="20"/>
    </location>
</feature>
<dbReference type="RefSeq" id="WP_146739570.1">
    <property type="nucleotide sequence ID" value="NZ_QLSZ01000015.1"/>
</dbReference>